<keyword evidence="1" id="KW-0472">Membrane</keyword>
<feature type="transmembrane region" description="Helical" evidence="1">
    <location>
        <begin position="42"/>
        <end position="62"/>
    </location>
</feature>
<keyword evidence="3" id="KW-1185">Reference proteome</keyword>
<feature type="transmembrane region" description="Helical" evidence="1">
    <location>
        <begin position="12"/>
        <end position="30"/>
    </location>
</feature>
<evidence type="ECO:0000313" key="2">
    <source>
        <dbReference type="EMBL" id="TPG12941.1"/>
    </source>
</evidence>
<dbReference type="Proteomes" id="UP000317722">
    <property type="component" value="Unassembled WGS sequence"/>
</dbReference>
<keyword evidence="1" id="KW-0812">Transmembrane</keyword>
<sequence>MTDRVVGFVRRTTPYLGLVGGLLFFAYWFVRAREVALPTGVGALLDVGTVVLLGTAVLGYQLAQGLEPGAWVGWAGVAAVLEGLVSSPPTVCLGLVLLGVSIARCGVHPRVPGIIMSVSALALFLSYFMSAGFGRGYAEVGLLAKGVMGLALIGVVASLADLLVIERGAAQHAKA</sequence>
<keyword evidence="1" id="KW-1133">Transmembrane helix</keyword>
<dbReference type="AlphaFoldDB" id="A0A502CMM2"/>
<feature type="transmembrane region" description="Helical" evidence="1">
    <location>
        <begin position="74"/>
        <end position="99"/>
    </location>
</feature>
<comment type="caution">
    <text evidence="2">The sequence shown here is derived from an EMBL/GenBank/DDBJ whole genome shotgun (WGS) entry which is preliminary data.</text>
</comment>
<organism evidence="2 3">
    <name type="scientific">Pedococcus bigeumensis</name>
    <dbReference type="NCBI Taxonomy" id="433644"/>
    <lineage>
        <taxon>Bacteria</taxon>
        <taxon>Bacillati</taxon>
        <taxon>Actinomycetota</taxon>
        <taxon>Actinomycetes</taxon>
        <taxon>Micrococcales</taxon>
        <taxon>Intrasporangiaceae</taxon>
        <taxon>Pedococcus</taxon>
    </lineage>
</organism>
<reference evidence="2 3" key="1">
    <citation type="journal article" date="2019" name="Environ. Microbiol.">
        <title>Species interactions and distinct microbial communities in high Arctic permafrost affected cryosols are associated with the CH4 and CO2 gas fluxes.</title>
        <authorList>
            <person name="Altshuler I."/>
            <person name="Hamel J."/>
            <person name="Turney S."/>
            <person name="Magnuson E."/>
            <person name="Levesque R."/>
            <person name="Greer C."/>
            <person name="Whyte L.G."/>
        </authorList>
    </citation>
    <scope>NUCLEOTIDE SEQUENCE [LARGE SCALE GENOMIC DNA]</scope>
    <source>
        <strain evidence="2 3">S9.3A</strain>
    </source>
</reference>
<dbReference type="EMBL" id="RCZM01000008">
    <property type="protein sequence ID" value="TPG12941.1"/>
    <property type="molecule type" value="Genomic_DNA"/>
</dbReference>
<name>A0A502CMM2_9MICO</name>
<gene>
    <name evidence="2" type="ORF">EAH86_19585</name>
</gene>
<proteinExistence type="predicted"/>
<accession>A0A502CMM2</accession>
<protein>
    <submittedName>
        <fullName evidence="2">Uncharacterized protein</fullName>
    </submittedName>
</protein>
<evidence type="ECO:0000256" key="1">
    <source>
        <dbReference type="SAM" id="Phobius"/>
    </source>
</evidence>
<feature type="transmembrane region" description="Helical" evidence="1">
    <location>
        <begin position="111"/>
        <end position="130"/>
    </location>
</feature>
<evidence type="ECO:0000313" key="3">
    <source>
        <dbReference type="Proteomes" id="UP000317722"/>
    </source>
</evidence>
<feature type="transmembrane region" description="Helical" evidence="1">
    <location>
        <begin position="142"/>
        <end position="165"/>
    </location>
</feature>